<evidence type="ECO:0000313" key="1">
    <source>
        <dbReference type="EMBL" id="VAW88464.1"/>
    </source>
</evidence>
<gene>
    <name evidence="1" type="ORF">MNBD_GAMMA17-508</name>
</gene>
<dbReference type="AlphaFoldDB" id="A0A3B1A410"/>
<reference evidence="1" key="1">
    <citation type="submission" date="2018-06" db="EMBL/GenBank/DDBJ databases">
        <authorList>
            <person name="Zhirakovskaya E."/>
        </authorList>
    </citation>
    <scope>NUCLEOTIDE SEQUENCE</scope>
</reference>
<proteinExistence type="predicted"/>
<organism evidence="1">
    <name type="scientific">hydrothermal vent metagenome</name>
    <dbReference type="NCBI Taxonomy" id="652676"/>
    <lineage>
        <taxon>unclassified sequences</taxon>
        <taxon>metagenomes</taxon>
        <taxon>ecological metagenomes</taxon>
    </lineage>
</organism>
<accession>A0A3B1A410</accession>
<name>A0A3B1A410_9ZZZZ</name>
<protein>
    <submittedName>
        <fullName evidence="1">Uncharacterized protein</fullName>
    </submittedName>
</protein>
<dbReference type="EMBL" id="UOFQ01000098">
    <property type="protein sequence ID" value="VAW88464.1"/>
    <property type="molecule type" value="Genomic_DNA"/>
</dbReference>
<sequence length="336" mass="37185">MRCINISLIGLTQQDQAILAVAINLVDVSGVTLAILPDGVLSGELILINSDTDAGSDYLKQENTSQVKIVLAEKFMSTTIGTRLLERPVRIHDLVNAFNTSCERFKSSTEKNIKIGSHVPTKNHAPAPAPAQANNTPFLLHEFINVCKKNGLVKLECPPYSPLYINGIARSVATRATLPEIHIIAREKETRPQVTMLSAADEYEQASKNEVNIYPINTVIWHTALVGAEGVILPDHSHDTPVKLKSMPRFPREYMRKHPEYLKMSALLTRESMTANQLQQATQLDIKVVTDFYNLVFALGLSAIDEKVNTTMLYQKKKMKNSSLLARLAKKLSAAG</sequence>